<protein>
    <recommendedName>
        <fullName evidence="1">Tc3 transposase DNA binding domain-containing protein</fullName>
    </recommendedName>
</protein>
<dbReference type="AlphaFoldDB" id="A0A081A2K2"/>
<evidence type="ECO:0000313" key="2">
    <source>
        <dbReference type="EMBL" id="ETO73113.1"/>
    </source>
</evidence>
<evidence type="ECO:0000313" key="3">
    <source>
        <dbReference type="Proteomes" id="UP000028582"/>
    </source>
</evidence>
<feature type="domain" description="Tc3 transposase DNA binding" evidence="1">
    <location>
        <begin position="4"/>
        <end position="41"/>
    </location>
</feature>
<gene>
    <name evidence="2" type="ORF">F444_10920</name>
</gene>
<organism evidence="2 3">
    <name type="scientific">Phytophthora nicotianae P1976</name>
    <dbReference type="NCBI Taxonomy" id="1317066"/>
    <lineage>
        <taxon>Eukaryota</taxon>
        <taxon>Sar</taxon>
        <taxon>Stramenopiles</taxon>
        <taxon>Oomycota</taxon>
        <taxon>Peronosporomycetes</taxon>
        <taxon>Peronosporales</taxon>
        <taxon>Peronosporaceae</taxon>
        <taxon>Phytophthora</taxon>
    </lineage>
</organism>
<sequence>MGLGAALSDEEEGKIKGPYEAGCSEREIGRRVGRSRGAISRSEDVRLLLRTAAKGSYSARQLKSELSLSASVRTIQRVLAGVDWRVYTEMDNTLRGKQSGQHFEIYCWAIVVLCRW</sequence>
<proteinExistence type="predicted"/>
<dbReference type="GO" id="GO:0003677">
    <property type="term" value="F:DNA binding"/>
    <property type="evidence" value="ECO:0007669"/>
    <property type="project" value="InterPro"/>
</dbReference>
<dbReference type="EMBL" id="ANJA01001964">
    <property type="protein sequence ID" value="ETO73113.1"/>
    <property type="molecule type" value="Genomic_DNA"/>
</dbReference>
<dbReference type="Gene3D" id="1.10.10.60">
    <property type="entry name" value="Homeodomain-like"/>
    <property type="match status" value="1"/>
</dbReference>
<dbReference type="Gene3D" id="1.10.10.10">
    <property type="entry name" value="Winged helix-like DNA-binding domain superfamily/Winged helix DNA-binding domain"/>
    <property type="match status" value="1"/>
</dbReference>
<reference evidence="2 3" key="1">
    <citation type="submission" date="2013-11" db="EMBL/GenBank/DDBJ databases">
        <title>The Genome Sequence of Phytophthora parasitica P1976.</title>
        <authorList>
            <consortium name="The Broad Institute Genomics Platform"/>
            <person name="Russ C."/>
            <person name="Tyler B."/>
            <person name="Panabieres F."/>
            <person name="Shan W."/>
            <person name="Tripathy S."/>
            <person name="Grunwald N."/>
            <person name="Machado M."/>
            <person name="Johnson C.S."/>
            <person name="Walker B."/>
            <person name="Young S."/>
            <person name="Zeng Q."/>
            <person name="Gargeya S."/>
            <person name="Fitzgerald M."/>
            <person name="Haas B."/>
            <person name="Abouelleil A."/>
            <person name="Allen A.W."/>
            <person name="Alvarado L."/>
            <person name="Arachchi H.M."/>
            <person name="Berlin A.M."/>
            <person name="Chapman S.B."/>
            <person name="Gainer-Dewar J."/>
            <person name="Goldberg J."/>
            <person name="Griggs A."/>
            <person name="Gujja S."/>
            <person name="Hansen M."/>
            <person name="Howarth C."/>
            <person name="Imamovic A."/>
            <person name="Ireland A."/>
            <person name="Larimer J."/>
            <person name="McCowan C."/>
            <person name="Murphy C."/>
            <person name="Pearson M."/>
            <person name="Poon T.W."/>
            <person name="Priest M."/>
            <person name="Roberts A."/>
            <person name="Saif S."/>
            <person name="Shea T."/>
            <person name="Sisk P."/>
            <person name="Sykes S."/>
            <person name="Wortman J."/>
            <person name="Nusbaum C."/>
            <person name="Birren B."/>
        </authorList>
    </citation>
    <scope>NUCLEOTIDE SEQUENCE [LARGE SCALE GENOMIC DNA]</scope>
    <source>
        <strain evidence="2 3">P1976</strain>
    </source>
</reference>
<dbReference type="InterPro" id="IPR036388">
    <property type="entry name" value="WH-like_DNA-bd_sf"/>
</dbReference>
<dbReference type="InterPro" id="IPR025898">
    <property type="entry name" value="Tc3_transposase_DNA-bd_dom"/>
</dbReference>
<dbReference type="OrthoDB" id="121441at2759"/>
<accession>A0A081A2K2</accession>
<comment type="caution">
    <text evidence="2">The sequence shown here is derived from an EMBL/GenBank/DDBJ whole genome shotgun (WGS) entry which is preliminary data.</text>
</comment>
<dbReference type="Proteomes" id="UP000028582">
    <property type="component" value="Unassembled WGS sequence"/>
</dbReference>
<evidence type="ECO:0000259" key="1">
    <source>
        <dbReference type="Pfam" id="PF11427"/>
    </source>
</evidence>
<dbReference type="Pfam" id="PF11427">
    <property type="entry name" value="HTH_Tnp_Tc3_1"/>
    <property type="match status" value="1"/>
</dbReference>
<name>A0A081A2K2_PHYNI</name>